<accession>X1H191</accession>
<sequence>MPQEFTHLLPLERPIWARYLAATTEEFLSLVYDLHLGEGAPVDPALSTGTQAIIAAVSRKRVDVIGETASSIIIFEVKPRAGMGAMGQLLNYRALYLRERRPTKPLRMMVVCERVEPDVTRTYGQYGIEIALV</sequence>
<organism evidence="1">
    <name type="scientific">marine sediment metagenome</name>
    <dbReference type="NCBI Taxonomy" id="412755"/>
    <lineage>
        <taxon>unclassified sequences</taxon>
        <taxon>metagenomes</taxon>
        <taxon>ecological metagenomes</taxon>
    </lineage>
</organism>
<dbReference type="EMBL" id="BARU01024132">
    <property type="protein sequence ID" value="GAH47624.1"/>
    <property type="molecule type" value="Genomic_DNA"/>
</dbReference>
<dbReference type="Gene3D" id="3.40.1350.10">
    <property type="match status" value="1"/>
</dbReference>
<proteinExistence type="predicted"/>
<dbReference type="AlphaFoldDB" id="X1H191"/>
<name>X1H191_9ZZZZ</name>
<evidence type="ECO:0008006" key="2">
    <source>
        <dbReference type="Google" id="ProtNLM"/>
    </source>
</evidence>
<reference evidence="1" key="1">
    <citation type="journal article" date="2014" name="Front. Microbiol.">
        <title>High frequency of phylogenetically diverse reductive dehalogenase-homologous genes in deep subseafloor sedimentary metagenomes.</title>
        <authorList>
            <person name="Kawai M."/>
            <person name="Futagami T."/>
            <person name="Toyoda A."/>
            <person name="Takaki Y."/>
            <person name="Nishi S."/>
            <person name="Hori S."/>
            <person name="Arai W."/>
            <person name="Tsubouchi T."/>
            <person name="Morono Y."/>
            <person name="Uchiyama I."/>
            <person name="Ito T."/>
            <person name="Fujiyama A."/>
            <person name="Inagaki F."/>
            <person name="Takami H."/>
        </authorList>
    </citation>
    <scope>NUCLEOTIDE SEQUENCE</scope>
    <source>
        <strain evidence="1">Expedition CK06-06</strain>
    </source>
</reference>
<evidence type="ECO:0000313" key="1">
    <source>
        <dbReference type="EMBL" id="GAH47624.1"/>
    </source>
</evidence>
<protein>
    <recommendedName>
        <fullName evidence="2">DUF91 domain-containing protein</fullName>
    </recommendedName>
</protein>
<comment type="caution">
    <text evidence="1">The sequence shown here is derived from an EMBL/GenBank/DDBJ whole genome shotgun (WGS) entry which is preliminary data.</text>
</comment>
<gene>
    <name evidence="1" type="ORF">S03H2_39080</name>
</gene>
<dbReference type="InterPro" id="IPR011856">
    <property type="entry name" value="tRNA_endonuc-like_dom_sf"/>
</dbReference>
<dbReference type="GO" id="GO:0003676">
    <property type="term" value="F:nucleic acid binding"/>
    <property type="evidence" value="ECO:0007669"/>
    <property type="project" value="InterPro"/>
</dbReference>